<feature type="domain" description="Serpin" evidence="2">
    <location>
        <begin position="52"/>
        <end position="407"/>
    </location>
</feature>
<dbReference type="InterPro" id="IPR042178">
    <property type="entry name" value="Serpin_sf_1"/>
</dbReference>
<dbReference type="PANTHER" id="PTHR11461">
    <property type="entry name" value="SERINE PROTEASE INHIBITOR, SERPIN"/>
    <property type="match status" value="1"/>
</dbReference>
<reference evidence="4" key="1">
    <citation type="submission" date="2023-07" db="EMBL/GenBank/DDBJ databases">
        <title>Dyadobacter sp. nov 'subterranea' isolated from contaminted grondwater.</title>
        <authorList>
            <person name="Szabo I."/>
            <person name="Al-Omari J."/>
            <person name="Szerdahelyi S.G."/>
            <person name="Rado J."/>
        </authorList>
    </citation>
    <scope>NUCLEOTIDE SEQUENCE [LARGE SCALE GENOMIC DNA]</scope>
    <source>
        <strain evidence="4">UP-52</strain>
    </source>
</reference>
<dbReference type="InterPro" id="IPR000215">
    <property type="entry name" value="Serpin_fam"/>
</dbReference>
<dbReference type="Proteomes" id="UP000634134">
    <property type="component" value="Unassembled WGS sequence"/>
</dbReference>
<dbReference type="InterPro" id="IPR042185">
    <property type="entry name" value="Serpin_sf_2"/>
</dbReference>
<dbReference type="Gene3D" id="3.30.497.10">
    <property type="entry name" value="Antithrombin, subunit I, domain 2"/>
    <property type="match status" value="1"/>
</dbReference>
<evidence type="ECO:0000259" key="2">
    <source>
        <dbReference type="SMART" id="SM00093"/>
    </source>
</evidence>
<keyword evidence="4" id="KW-1185">Reference proteome</keyword>
<gene>
    <name evidence="3" type="ORF">IEE83_28235</name>
</gene>
<protein>
    <submittedName>
        <fullName evidence="3">Serpin family protein</fullName>
    </submittedName>
</protein>
<dbReference type="InterPro" id="IPR023796">
    <property type="entry name" value="Serpin_dom"/>
</dbReference>
<dbReference type="SUPFAM" id="SSF56574">
    <property type="entry name" value="Serpins"/>
    <property type="match status" value="1"/>
</dbReference>
<accession>A0ABR9WNR0</accession>
<sequence length="410" mass="45311">MNKILQIKILIPVFLAGILLGCSNDEIDTGPGEVHSVQIPAQISAGTNDFAFDFFKSLQAFEQPDENLFVSPLSLHIALGMLLNGAENETATEILKTLKMEGVSQTDLNEAYKTLLDDMPVADSKVTLGLANSVWYKNTFQVETDFKNVLNQSFNAEVTGLEFNYAAKDKINQWASDKTNGKIKKVLDKISPDDRMFLLNALYFKGNWAKQFDANSTSDKLFYLSNGLAKHVKMMSVQAELVVNYAEKYTAVKLPYGNGQYEMTILVPKENIAINDVIDSFTSEEWAGLRANESKAQVAVGLPRLTLSYGKRLDSTLRDMGIKKVFTKEADLKKINKTEEIGVAFVRQNTYLGIDEKGTEAAAVTTIGIGLTSAGPSKQIICDHPFGIIINEKTSNTILFMGRIMNPDSK</sequence>
<dbReference type="InterPro" id="IPR036186">
    <property type="entry name" value="Serpin_sf"/>
</dbReference>
<evidence type="ECO:0000313" key="3">
    <source>
        <dbReference type="EMBL" id="MBE9465784.1"/>
    </source>
</evidence>
<proteinExistence type="inferred from homology"/>
<name>A0ABR9WNR0_9BACT</name>
<dbReference type="Pfam" id="PF00079">
    <property type="entry name" value="Serpin"/>
    <property type="match status" value="1"/>
</dbReference>
<comment type="caution">
    <text evidence="3">The sequence shown here is derived from an EMBL/GenBank/DDBJ whole genome shotgun (WGS) entry which is preliminary data.</text>
</comment>
<dbReference type="PANTHER" id="PTHR11461:SF211">
    <property type="entry name" value="GH10112P-RELATED"/>
    <property type="match status" value="1"/>
</dbReference>
<dbReference type="SMART" id="SM00093">
    <property type="entry name" value="SERPIN"/>
    <property type="match status" value="1"/>
</dbReference>
<dbReference type="EMBL" id="JACYGY010000002">
    <property type="protein sequence ID" value="MBE9465784.1"/>
    <property type="molecule type" value="Genomic_DNA"/>
</dbReference>
<comment type="similarity">
    <text evidence="1">Belongs to the serpin family.</text>
</comment>
<dbReference type="PROSITE" id="PS51257">
    <property type="entry name" value="PROKAR_LIPOPROTEIN"/>
    <property type="match status" value="1"/>
</dbReference>
<dbReference type="CDD" id="cd19588">
    <property type="entry name" value="serpin_miropin-like"/>
    <property type="match status" value="1"/>
</dbReference>
<dbReference type="Gene3D" id="2.30.39.10">
    <property type="entry name" value="Alpha-1-antitrypsin, domain 1"/>
    <property type="match status" value="1"/>
</dbReference>
<organism evidence="3 4">
    <name type="scientific">Dyadobacter subterraneus</name>
    <dbReference type="NCBI Taxonomy" id="2773304"/>
    <lineage>
        <taxon>Bacteria</taxon>
        <taxon>Pseudomonadati</taxon>
        <taxon>Bacteroidota</taxon>
        <taxon>Cytophagia</taxon>
        <taxon>Cytophagales</taxon>
        <taxon>Spirosomataceae</taxon>
        <taxon>Dyadobacter</taxon>
    </lineage>
</organism>
<dbReference type="RefSeq" id="WP_194124074.1">
    <property type="nucleotide sequence ID" value="NZ_JACYGY010000002.1"/>
</dbReference>
<evidence type="ECO:0000256" key="1">
    <source>
        <dbReference type="RuleBase" id="RU000411"/>
    </source>
</evidence>
<evidence type="ECO:0000313" key="4">
    <source>
        <dbReference type="Proteomes" id="UP000634134"/>
    </source>
</evidence>